<reference evidence="8" key="1">
    <citation type="submission" date="2016-10" db="EMBL/GenBank/DDBJ databases">
        <title>Sequence of Gallionella enrichment culture.</title>
        <authorList>
            <person name="Poehlein A."/>
            <person name="Muehling M."/>
            <person name="Daniel R."/>
        </authorList>
    </citation>
    <scope>NUCLEOTIDE SEQUENCE</scope>
</reference>
<keyword evidence="4" id="KW-0997">Cell inner membrane</keyword>
<evidence type="ECO:0000256" key="5">
    <source>
        <dbReference type="ARBA" id="ARBA00022729"/>
    </source>
</evidence>
<organism evidence="8">
    <name type="scientific">mine drainage metagenome</name>
    <dbReference type="NCBI Taxonomy" id="410659"/>
    <lineage>
        <taxon>unclassified sequences</taxon>
        <taxon>metagenomes</taxon>
        <taxon>ecological metagenomes</taxon>
    </lineage>
</organism>
<dbReference type="PANTHER" id="PTHR30024">
    <property type="entry name" value="ALIPHATIC SULFONATES-BINDING PROTEIN-RELATED"/>
    <property type="match status" value="1"/>
</dbReference>
<dbReference type="InterPro" id="IPR006311">
    <property type="entry name" value="TAT_signal"/>
</dbReference>
<dbReference type="AlphaFoldDB" id="A0A1J5QYJ6"/>
<evidence type="ECO:0000256" key="7">
    <source>
        <dbReference type="ARBA" id="ARBA00024031"/>
    </source>
</evidence>
<dbReference type="Gene3D" id="3.40.190.10">
    <property type="entry name" value="Periplasmic binding protein-like II"/>
    <property type="match status" value="2"/>
</dbReference>
<protein>
    <submittedName>
        <fullName evidence="8">Nitrate transport protein NrtA</fullName>
    </submittedName>
</protein>
<comment type="similarity">
    <text evidence="7">Belongs to the CmpA/NrtA family.</text>
</comment>
<evidence type="ECO:0000256" key="2">
    <source>
        <dbReference type="ARBA" id="ARBA00022448"/>
    </source>
</evidence>
<evidence type="ECO:0000256" key="1">
    <source>
        <dbReference type="ARBA" id="ARBA00004308"/>
    </source>
</evidence>
<dbReference type="SUPFAM" id="SSF53850">
    <property type="entry name" value="Periplasmic binding protein-like II"/>
    <property type="match status" value="1"/>
</dbReference>
<dbReference type="Pfam" id="PF13379">
    <property type="entry name" value="NMT1_2"/>
    <property type="match status" value="1"/>
</dbReference>
<evidence type="ECO:0000256" key="4">
    <source>
        <dbReference type="ARBA" id="ARBA00022519"/>
    </source>
</evidence>
<sequence>MDGTNGKSTAESLVSAHRRQFLLQGVASAGMATVAGAGSLGISQSAWAAGSDKPELHEVRIGFIPLTDCAPIAVAAEMGFDRKYGIKIIPSREASWAGVRDKLSNGEIHAAQALYGLVYGVQLGIGCPQKDMAVLMSLNNNGQGITLSSQLRNLGVTDGTSLERLLSRRDEAYTFAQTFPTGTHAMWQYYWLGAFGINPLKDVKTITVPPPQMVANMRIGNMDGFCAGEPWNARAIFDNIGFSVATSQEIWMDHPEKVLGTTAEFVRQHPNTTRAMLMAVLEACRHIDVAANRPAVARLIAGKSYVNAPEAVIAGRFLGHYDNGIGRAWEDPNHIKFFNDGQVTFPYLSDAMWFMTQHRRWGLLKSDPDYLAVAGQVNQVELYREAAGALGISMPPDSIRTSRLMDGVLWDGQDPASYAAGFVVRG</sequence>
<keyword evidence="2" id="KW-0813">Transport</keyword>
<proteinExistence type="inferred from homology"/>
<dbReference type="PANTHER" id="PTHR30024:SF7">
    <property type="entry name" value="NITRATE_NITRITE BINDING PROTEIN NRTA"/>
    <property type="match status" value="1"/>
</dbReference>
<evidence type="ECO:0000256" key="6">
    <source>
        <dbReference type="ARBA" id="ARBA00023136"/>
    </source>
</evidence>
<dbReference type="GO" id="GO:0012505">
    <property type="term" value="C:endomembrane system"/>
    <property type="evidence" value="ECO:0007669"/>
    <property type="project" value="UniProtKB-SubCell"/>
</dbReference>
<gene>
    <name evidence="8" type="primary">nrtA_7</name>
    <name evidence="8" type="ORF">GALL_294630</name>
</gene>
<comment type="subcellular location">
    <subcellularLocation>
        <location evidence="1">Endomembrane system</location>
    </subcellularLocation>
</comment>
<keyword evidence="5" id="KW-0732">Signal</keyword>
<evidence type="ECO:0000313" key="8">
    <source>
        <dbReference type="EMBL" id="OIQ88680.1"/>
    </source>
</evidence>
<name>A0A1J5QYJ6_9ZZZZ</name>
<keyword evidence="6" id="KW-0472">Membrane</keyword>
<dbReference type="PROSITE" id="PS51318">
    <property type="entry name" value="TAT"/>
    <property type="match status" value="1"/>
</dbReference>
<dbReference type="CDD" id="cd13553">
    <property type="entry name" value="PBP2_NrtA_CpmA_like"/>
    <property type="match status" value="1"/>
</dbReference>
<evidence type="ECO:0000256" key="3">
    <source>
        <dbReference type="ARBA" id="ARBA00022475"/>
    </source>
</evidence>
<accession>A0A1J5QYJ6</accession>
<keyword evidence="3" id="KW-1003">Cell membrane</keyword>
<comment type="caution">
    <text evidence="8">The sequence shown here is derived from an EMBL/GenBank/DDBJ whole genome shotgun (WGS) entry which is preliminary data.</text>
</comment>
<dbReference type="InterPro" id="IPR044527">
    <property type="entry name" value="NrtA/CpmA_ABC-bd_dom"/>
</dbReference>
<dbReference type="EMBL" id="MLJW01000363">
    <property type="protein sequence ID" value="OIQ88680.1"/>
    <property type="molecule type" value="Genomic_DNA"/>
</dbReference>